<evidence type="ECO:0000256" key="3">
    <source>
        <dbReference type="ARBA" id="ARBA00022679"/>
    </source>
</evidence>
<dbReference type="InterPro" id="IPR050859">
    <property type="entry name" value="Class-I_PLP-dep_aminotransf"/>
</dbReference>
<dbReference type="SUPFAM" id="SSF53383">
    <property type="entry name" value="PLP-dependent transferases"/>
    <property type="match status" value="1"/>
</dbReference>
<accession>A0ABU7XE36</accession>
<keyword evidence="2 6" id="KW-0032">Aminotransferase</keyword>
<dbReference type="InterPro" id="IPR015422">
    <property type="entry name" value="PyrdxlP-dep_Trfase_small"/>
</dbReference>
<dbReference type="InterPro" id="IPR015421">
    <property type="entry name" value="PyrdxlP-dep_Trfase_major"/>
</dbReference>
<evidence type="ECO:0000313" key="7">
    <source>
        <dbReference type="Proteomes" id="UP001350748"/>
    </source>
</evidence>
<evidence type="ECO:0000259" key="5">
    <source>
        <dbReference type="Pfam" id="PF00155"/>
    </source>
</evidence>
<dbReference type="CDD" id="cd00609">
    <property type="entry name" value="AAT_like"/>
    <property type="match status" value="1"/>
</dbReference>
<organism evidence="6 7">
    <name type="scientific">Methylocystis borbori</name>
    <dbReference type="NCBI Taxonomy" id="3118750"/>
    <lineage>
        <taxon>Bacteria</taxon>
        <taxon>Pseudomonadati</taxon>
        <taxon>Pseudomonadota</taxon>
        <taxon>Alphaproteobacteria</taxon>
        <taxon>Hyphomicrobiales</taxon>
        <taxon>Methylocystaceae</taxon>
        <taxon>Methylocystis</taxon>
    </lineage>
</organism>
<dbReference type="PANTHER" id="PTHR42790:SF19">
    <property type="entry name" value="KYNURENINE_ALPHA-AMINOADIPATE AMINOTRANSFERASE, MITOCHONDRIAL"/>
    <property type="match status" value="1"/>
</dbReference>
<evidence type="ECO:0000313" key="6">
    <source>
        <dbReference type="EMBL" id="MEF3365302.1"/>
    </source>
</evidence>
<reference evidence="6 7" key="1">
    <citation type="submission" date="2024-02" db="EMBL/GenBank/DDBJ databases">
        <authorList>
            <person name="Grouzdev D."/>
        </authorList>
    </citation>
    <scope>NUCLEOTIDE SEQUENCE [LARGE SCALE GENOMIC DNA]</scope>
    <source>
        <strain evidence="6 7">9N</strain>
    </source>
</reference>
<keyword evidence="4" id="KW-0663">Pyridoxal phosphate</keyword>
<evidence type="ECO:0000256" key="2">
    <source>
        <dbReference type="ARBA" id="ARBA00022576"/>
    </source>
</evidence>
<evidence type="ECO:0000256" key="1">
    <source>
        <dbReference type="ARBA" id="ARBA00001933"/>
    </source>
</evidence>
<dbReference type="PANTHER" id="PTHR42790">
    <property type="entry name" value="AMINOTRANSFERASE"/>
    <property type="match status" value="1"/>
</dbReference>
<dbReference type="Gene3D" id="3.40.640.10">
    <property type="entry name" value="Type I PLP-dependent aspartate aminotransferase-like (Major domain)"/>
    <property type="match status" value="1"/>
</dbReference>
<name>A0ABU7XE36_9HYPH</name>
<gene>
    <name evidence="6" type="ORF">V3H18_02010</name>
</gene>
<keyword evidence="7" id="KW-1185">Reference proteome</keyword>
<proteinExistence type="predicted"/>
<dbReference type="Pfam" id="PF00155">
    <property type="entry name" value="Aminotran_1_2"/>
    <property type="match status" value="1"/>
</dbReference>
<comment type="caution">
    <text evidence="6">The sequence shown here is derived from an EMBL/GenBank/DDBJ whole genome shotgun (WGS) entry which is preliminary data.</text>
</comment>
<dbReference type="Gene3D" id="3.90.1150.10">
    <property type="entry name" value="Aspartate Aminotransferase, domain 1"/>
    <property type="match status" value="1"/>
</dbReference>
<sequence>MELYSAIDWSHAFAPRMERMRASEIRELLKLLARPEIISFAGGIPDPALFPIDAVRRAYDLVLADRELGPASLQYSISEGYEPLRLWISQYMARRGVTCGTENIIITAGSQQGLDLLGKLFLAAGDIALVSAPTYLGALQAFGAYEPRYLILTPESSQARTICQETAGGRVALAYVVPDFANPTGETMGEAARRGLLGITAEAGVPLIEDAAYEALRFEGVPQRSCLALDVERCGHIDRSHVLYCGTFSKTISPGLRVGWICAARNLIHKLVLAKQAADLHSATLNQMVLHRLATSIYDDQVAKIVKVYGARRDVMFDALVRQMPDGVSWTEPMGGMFIWVTLPVHLDGAELLTASIREEGVAFVPGRAFFADGNGCNTLRLNYSLQSEAGIEEGIGRLGRLITRKLTGAMWRPRGHSRLG</sequence>
<dbReference type="RefSeq" id="WP_332080206.1">
    <property type="nucleotide sequence ID" value="NZ_JAZHYN010000003.1"/>
</dbReference>
<dbReference type="InterPro" id="IPR004839">
    <property type="entry name" value="Aminotransferase_I/II_large"/>
</dbReference>
<protein>
    <submittedName>
        <fullName evidence="6">PLP-dependent aminotransferase family protein</fullName>
    </submittedName>
</protein>
<keyword evidence="3" id="KW-0808">Transferase</keyword>
<evidence type="ECO:0000256" key="4">
    <source>
        <dbReference type="ARBA" id="ARBA00022898"/>
    </source>
</evidence>
<dbReference type="Proteomes" id="UP001350748">
    <property type="component" value="Unassembled WGS sequence"/>
</dbReference>
<dbReference type="EMBL" id="JAZHYN010000003">
    <property type="protein sequence ID" value="MEF3365302.1"/>
    <property type="molecule type" value="Genomic_DNA"/>
</dbReference>
<feature type="domain" description="Aminotransferase class I/classII large" evidence="5">
    <location>
        <begin position="61"/>
        <end position="399"/>
    </location>
</feature>
<comment type="cofactor">
    <cofactor evidence="1">
        <name>pyridoxal 5'-phosphate</name>
        <dbReference type="ChEBI" id="CHEBI:597326"/>
    </cofactor>
</comment>
<dbReference type="InterPro" id="IPR015424">
    <property type="entry name" value="PyrdxlP-dep_Trfase"/>
</dbReference>
<dbReference type="GO" id="GO:0008483">
    <property type="term" value="F:transaminase activity"/>
    <property type="evidence" value="ECO:0007669"/>
    <property type="project" value="UniProtKB-KW"/>
</dbReference>